<accession>A0ABR4NLJ6</accession>
<organism evidence="2 3">
    <name type="scientific">Nakaseomyces bracarensis</name>
    <dbReference type="NCBI Taxonomy" id="273131"/>
    <lineage>
        <taxon>Eukaryota</taxon>
        <taxon>Fungi</taxon>
        <taxon>Dikarya</taxon>
        <taxon>Ascomycota</taxon>
        <taxon>Saccharomycotina</taxon>
        <taxon>Saccharomycetes</taxon>
        <taxon>Saccharomycetales</taxon>
        <taxon>Saccharomycetaceae</taxon>
        <taxon>Nakaseomyces</taxon>
    </lineage>
</organism>
<dbReference type="Proteomes" id="UP001623330">
    <property type="component" value="Unassembled WGS sequence"/>
</dbReference>
<reference evidence="2 3" key="1">
    <citation type="submission" date="2024-05" db="EMBL/GenBank/DDBJ databases">
        <title>Long read based assembly of the Candida bracarensis genome reveals expanded adhesin content.</title>
        <authorList>
            <person name="Marcet-Houben M."/>
            <person name="Ksiezopolska E."/>
            <person name="Gabaldon T."/>
        </authorList>
    </citation>
    <scope>NUCLEOTIDE SEQUENCE [LARGE SCALE GENOMIC DNA]</scope>
    <source>
        <strain evidence="2 3">CBM6</strain>
    </source>
</reference>
<evidence type="ECO:0000313" key="3">
    <source>
        <dbReference type="Proteomes" id="UP001623330"/>
    </source>
</evidence>
<feature type="region of interest" description="Disordered" evidence="1">
    <location>
        <begin position="238"/>
        <end position="263"/>
    </location>
</feature>
<comment type="caution">
    <text evidence="2">The sequence shown here is derived from an EMBL/GenBank/DDBJ whole genome shotgun (WGS) entry which is preliminary data.</text>
</comment>
<sequence>MTPSTPPRSRQRRSESVLDTPKGAQQLGAPVTPSTVQKFKNVPSLQQPFSTPFNGLKSPERSPFPLGSARRGSVKRSLFPREEEEEEEEQGHEERPVARSLFGAHSLLPAESTKPVQPLLQVPKLHIDLTSSLEGSAQEEEEEDVEAQIRKYAKNVPGTPSDKVITYEMAQRWNNVSSKEGTTISDTEEDTVKPAALKNPFMDDTVLTKEERRARHQKLLSENPELESSITYVNKHGQVVKQRQLSREDQSRYKPKALFTDED</sequence>
<evidence type="ECO:0000313" key="2">
    <source>
        <dbReference type="EMBL" id="KAL3228448.1"/>
    </source>
</evidence>
<feature type="compositionally biased region" description="Polar residues" evidence="1">
    <location>
        <begin position="32"/>
        <end position="53"/>
    </location>
</feature>
<feature type="region of interest" description="Disordered" evidence="1">
    <location>
        <begin position="1"/>
        <end position="115"/>
    </location>
</feature>
<gene>
    <name evidence="2" type="ORF">RNJ44_02393</name>
</gene>
<keyword evidence="3" id="KW-1185">Reference proteome</keyword>
<name>A0ABR4NLJ6_9SACH</name>
<dbReference type="EMBL" id="JBEVYD010000013">
    <property type="protein sequence ID" value="KAL3228448.1"/>
    <property type="molecule type" value="Genomic_DNA"/>
</dbReference>
<proteinExistence type="predicted"/>
<evidence type="ECO:0000256" key="1">
    <source>
        <dbReference type="SAM" id="MobiDB-lite"/>
    </source>
</evidence>
<feature type="compositionally biased region" description="Acidic residues" evidence="1">
    <location>
        <begin position="82"/>
        <end position="91"/>
    </location>
</feature>
<protein>
    <submittedName>
        <fullName evidence="2">Protein SIC1</fullName>
    </submittedName>
</protein>